<dbReference type="InterPro" id="IPR031337">
    <property type="entry name" value="KDPG/KHG_AS_1"/>
</dbReference>
<sequence length="225" mass="22692">MAVNATPSSAAPLTPLAVMQDAPVIPVIVLDDVAHAVPLARALVAGGIRMLEVTLRTPAALACIEAIAREVPDAVAGAGTVRSAADAQAALRAGARFAVSPGYTPALGQACRDLGLPLLPGVATGSEILQAQEAGYTQLKFFPAMQAGGPAMLKAWGGPFGDVMFCPTGGVSPTNAAEFLALANVACVGGSWLTPADAVRAGDWGRITELARAASTLPRASLKRS</sequence>
<evidence type="ECO:0000256" key="4">
    <source>
        <dbReference type="ARBA" id="ARBA00011233"/>
    </source>
</evidence>
<evidence type="ECO:0000256" key="1">
    <source>
        <dbReference type="ARBA" id="ARBA00000654"/>
    </source>
</evidence>
<dbReference type="PANTHER" id="PTHR30246">
    <property type="entry name" value="2-KETO-3-DEOXY-6-PHOSPHOGLUCONATE ALDOLASE"/>
    <property type="match status" value="1"/>
</dbReference>
<dbReference type="Pfam" id="PF01081">
    <property type="entry name" value="Aldolase"/>
    <property type="match status" value="1"/>
</dbReference>
<comment type="subunit">
    <text evidence="4">Homotrimer.</text>
</comment>
<evidence type="ECO:0000256" key="8">
    <source>
        <dbReference type="ARBA" id="ARBA00023277"/>
    </source>
</evidence>
<dbReference type="PANTHER" id="PTHR30246:SF1">
    <property type="entry name" value="2-DEHYDRO-3-DEOXY-6-PHOSPHOGALACTONATE ALDOLASE-RELATED"/>
    <property type="match status" value="1"/>
</dbReference>
<proteinExistence type="inferred from homology"/>
<dbReference type="Proteomes" id="UP000461670">
    <property type="component" value="Unassembled WGS sequence"/>
</dbReference>
<name>A0A7V8FLJ0_9BURK</name>
<dbReference type="CDD" id="cd00452">
    <property type="entry name" value="KDPG_aldolase"/>
    <property type="match status" value="1"/>
</dbReference>
<dbReference type="InterPro" id="IPR031338">
    <property type="entry name" value="KDPG/KHG_AS_2"/>
</dbReference>
<evidence type="ECO:0000256" key="2">
    <source>
        <dbReference type="ARBA" id="ARBA00004736"/>
    </source>
</evidence>
<dbReference type="NCBIfam" id="TIGR01182">
    <property type="entry name" value="eda"/>
    <property type="match status" value="1"/>
</dbReference>
<dbReference type="EC" id="4.1.2.14" evidence="5"/>
<organism evidence="9 10">
    <name type="scientific">Paracidovorax wautersii</name>
    <dbReference type="NCBI Taxonomy" id="1177982"/>
    <lineage>
        <taxon>Bacteria</taxon>
        <taxon>Pseudomonadati</taxon>
        <taxon>Pseudomonadota</taxon>
        <taxon>Betaproteobacteria</taxon>
        <taxon>Burkholderiales</taxon>
        <taxon>Comamonadaceae</taxon>
        <taxon>Paracidovorax</taxon>
    </lineage>
</organism>
<dbReference type="SUPFAM" id="SSF51569">
    <property type="entry name" value="Aldolase"/>
    <property type="match status" value="1"/>
</dbReference>
<dbReference type="PROSITE" id="PS00159">
    <property type="entry name" value="ALDOLASE_KDPG_KHG_1"/>
    <property type="match status" value="1"/>
</dbReference>
<keyword evidence="6" id="KW-0456">Lyase</keyword>
<evidence type="ECO:0000256" key="7">
    <source>
        <dbReference type="ARBA" id="ARBA00023270"/>
    </source>
</evidence>
<comment type="pathway">
    <text evidence="2">Carbohydrate acid metabolism; 2-dehydro-3-deoxy-D-gluconate degradation; D-glyceraldehyde 3-phosphate and pyruvate from 2-dehydro-3-deoxy-D-gluconate: step 2/2.</text>
</comment>
<dbReference type="AlphaFoldDB" id="A0A7V8FLJ0"/>
<dbReference type="InterPro" id="IPR000887">
    <property type="entry name" value="Aldlse_KDPG_KHG"/>
</dbReference>
<keyword evidence="7" id="KW-0704">Schiff base</keyword>
<evidence type="ECO:0000256" key="3">
    <source>
        <dbReference type="ARBA" id="ARBA00006906"/>
    </source>
</evidence>
<comment type="similarity">
    <text evidence="3">Belongs to the KHG/KDPG aldolase family.</text>
</comment>
<comment type="caution">
    <text evidence="9">The sequence shown here is derived from an EMBL/GenBank/DDBJ whole genome shotgun (WGS) entry which is preliminary data.</text>
</comment>
<evidence type="ECO:0000313" key="10">
    <source>
        <dbReference type="Proteomes" id="UP000461670"/>
    </source>
</evidence>
<dbReference type="Gene3D" id="3.20.20.70">
    <property type="entry name" value="Aldolase class I"/>
    <property type="match status" value="1"/>
</dbReference>
<reference evidence="10" key="1">
    <citation type="journal article" date="2020" name="MBio">
        <title>Horizontal gene transfer to a defensive symbiont with a reduced genome amongst a multipartite beetle microbiome.</title>
        <authorList>
            <person name="Waterworth S.C."/>
            <person name="Florez L.V."/>
            <person name="Rees E.R."/>
            <person name="Hertweck C."/>
            <person name="Kaltenpoth M."/>
            <person name="Kwan J.C."/>
        </authorList>
    </citation>
    <scope>NUCLEOTIDE SEQUENCE [LARGE SCALE GENOMIC DNA]</scope>
</reference>
<evidence type="ECO:0000256" key="6">
    <source>
        <dbReference type="ARBA" id="ARBA00023239"/>
    </source>
</evidence>
<evidence type="ECO:0000313" key="9">
    <source>
        <dbReference type="EMBL" id="KAF1019212.1"/>
    </source>
</evidence>
<keyword evidence="8" id="KW-0119">Carbohydrate metabolism</keyword>
<protein>
    <recommendedName>
        <fullName evidence="5">2-dehydro-3-deoxy-phosphogluconate aldolase</fullName>
        <ecNumber evidence="5">4.1.2.14</ecNumber>
    </recommendedName>
</protein>
<comment type="catalytic activity">
    <reaction evidence="1">
        <text>2-dehydro-3-deoxy-6-phospho-D-gluconate = D-glyceraldehyde 3-phosphate + pyruvate</text>
        <dbReference type="Rhea" id="RHEA:17089"/>
        <dbReference type="ChEBI" id="CHEBI:15361"/>
        <dbReference type="ChEBI" id="CHEBI:57569"/>
        <dbReference type="ChEBI" id="CHEBI:59776"/>
        <dbReference type="EC" id="4.1.2.14"/>
    </reaction>
</comment>
<dbReference type="InterPro" id="IPR013785">
    <property type="entry name" value="Aldolase_TIM"/>
</dbReference>
<evidence type="ECO:0000256" key="5">
    <source>
        <dbReference type="ARBA" id="ARBA00013063"/>
    </source>
</evidence>
<dbReference type="GO" id="GO:0008675">
    <property type="term" value="F:2-dehydro-3-deoxy-phosphogluconate aldolase activity"/>
    <property type="evidence" value="ECO:0007669"/>
    <property type="project" value="UniProtKB-EC"/>
</dbReference>
<dbReference type="NCBIfam" id="NF004325">
    <property type="entry name" value="PRK05718.1"/>
    <property type="match status" value="1"/>
</dbReference>
<dbReference type="EMBL" id="WNDQ01000061">
    <property type="protein sequence ID" value="KAF1019212.1"/>
    <property type="molecule type" value="Genomic_DNA"/>
</dbReference>
<dbReference type="PROSITE" id="PS00160">
    <property type="entry name" value="ALDOLASE_KDPG_KHG_2"/>
    <property type="match status" value="1"/>
</dbReference>
<accession>A0A7V8FLJ0</accession>
<gene>
    <name evidence="9" type="primary">eda</name>
    <name evidence="9" type="ORF">GAK30_03241</name>
</gene>